<dbReference type="Proteomes" id="UP000034681">
    <property type="component" value="Unassembled WGS sequence"/>
</dbReference>
<organism evidence="1 2">
    <name type="scientific">Prochlorothrix hollandica PCC 9006 = CALU 1027</name>
    <dbReference type="NCBI Taxonomy" id="317619"/>
    <lineage>
        <taxon>Bacteria</taxon>
        <taxon>Bacillati</taxon>
        <taxon>Cyanobacteriota</taxon>
        <taxon>Cyanophyceae</taxon>
        <taxon>Prochlorotrichales</taxon>
        <taxon>Prochlorotrichaceae</taxon>
        <taxon>Prochlorothrix</taxon>
    </lineage>
</organism>
<dbReference type="Gene3D" id="3.30.310.110">
    <property type="entry name" value="XisI-like"/>
    <property type="match status" value="1"/>
</dbReference>
<dbReference type="Pfam" id="PF08869">
    <property type="entry name" value="XisI"/>
    <property type="match status" value="1"/>
</dbReference>
<sequence>MESLTQYRELVQQLLEDYAKPYLEASPDTHYLICDIQRDHYQWMEVGWEGSYRLYRSILHFDIQNAKIWLQQNLTDQDPAAALVTQGVPPEDIVLGLQAPYKRPYTDYGY</sequence>
<gene>
    <name evidence="1" type="ORF">PROH_14245</name>
</gene>
<dbReference type="OrthoDB" id="467081at2"/>
<accession>A0A0M2PV52</accession>
<evidence type="ECO:0000313" key="1">
    <source>
        <dbReference type="EMBL" id="KKI98977.1"/>
    </source>
</evidence>
<dbReference type="AlphaFoldDB" id="A0A0M2PV52"/>
<dbReference type="eggNOG" id="ENOG5032XVK">
    <property type="taxonomic scope" value="Bacteria"/>
</dbReference>
<comment type="caution">
    <text evidence="1">The sequence shown here is derived from an EMBL/GenBank/DDBJ whole genome shotgun (WGS) entry which is preliminary data.</text>
</comment>
<dbReference type="EMBL" id="AJTX02000006">
    <property type="protein sequence ID" value="KKI98977.1"/>
    <property type="molecule type" value="Genomic_DNA"/>
</dbReference>
<dbReference type="InterPro" id="IPR035943">
    <property type="entry name" value="XisI-like_sf"/>
</dbReference>
<dbReference type="InterPro" id="IPR014968">
    <property type="entry name" value="XisI"/>
</dbReference>
<dbReference type="RefSeq" id="WP_016924249.1">
    <property type="nucleotide sequence ID" value="NZ_KB235937.1"/>
</dbReference>
<dbReference type="STRING" id="317619.GCA_000332315_01967"/>
<name>A0A0M2PV52_PROHO</name>
<proteinExistence type="predicted"/>
<keyword evidence="2" id="KW-1185">Reference proteome</keyword>
<protein>
    <submittedName>
        <fullName evidence="1">XisI protein</fullName>
    </submittedName>
</protein>
<reference evidence="1" key="1">
    <citation type="submission" date="2012-04" db="EMBL/GenBank/DDBJ databases">
        <authorList>
            <person name="Borisov I.G."/>
            <person name="Ivanikova N.V."/>
            <person name="Pinevich A.V."/>
        </authorList>
    </citation>
    <scope>NUCLEOTIDE SEQUENCE</scope>
    <source>
        <strain evidence="1">CALU 1027</strain>
    </source>
</reference>
<dbReference type="CDD" id="cd16382">
    <property type="entry name" value="XisI-like"/>
    <property type="match status" value="1"/>
</dbReference>
<evidence type="ECO:0000313" key="2">
    <source>
        <dbReference type="Proteomes" id="UP000034681"/>
    </source>
</evidence>
<dbReference type="SUPFAM" id="SSF143847">
    <property type="entry name" value="XisI-like"/>
    <property type="match status" value="1"/>
</dbReference>